<dbReference type="EMBL" id="CP021780">
    <property type="protein sequence ID" value="ASA21407.1"/>
    <property type="molecule type" value="Genomic_DNA"/>
</dbReference>
<dbReference type="SUPFAM" id="SSF46785">
    <property type="entry name" value="Winged helix' DNA-binding domain"/>
    <property type="match status" value="1"/>
</dbReference>
<dbReference type="OrthoDB" id="582199at2"/>
<feature type="domain" description="HTH marR-type" evidence="2">
    <location>
        <begin position="14"/>
        <end position="147"/>
    </location>
</feature>
<dbReference type="GO" id="GO:0003677">
    <property type="term" value="F:DNA binding"/>
    <property type="evidence" value="ECO:0007669"/>
    <property type="project" value="UniProtKB-KW"/>
</dbReference>
<evidence type="ECO:0000259" key="2">
    <source>
        <dbReference type="PROSITE" id="PS50995"/>
    </source>
</evidence>
<evidence type="ECO:0000256" key="1">
    <source>
        <dbReference type="ARBA" id="ARBA00023125"/>
    </source>
</evidence>
<dbReference type="CDD" id="cd00090">
    <property type="entry name" value="HTH_ARSR"/>
    <property type="match status" value="1"/>
</dbReference>
<dbReference type="PANTHER" id="PTHR33164">
    <property type="entry name" value="TRANSCRIPTIONAL REGULATOR, MARR FAMILY"/>
    <property type="match status" value="1"/>
</dbReference>
<dbReference type="PANTHER" id="PTHR33164:SF43">
    <property type="entry name" value="HTH-TYPE TRANSCRIPTIONAL REPRESSOR YETL"/>
    <property type="match status" value="1"/>
</dbReference>
<dbReference type="AlphaFoldDB" id="A0A2Z2K877"/>
<dbReference type="KEGG" id="pdh:B9T62_11835"/>
<dbReference type="PROSITE" id="PS50995">
    <property type="entry name" value="HTH_MARR_2"/>
    <property type="match status" value="1"/>
</dbReference>
<evidence type="ECO:0000313" key="4">
    <source>
        <dbReference type="Proteomes" id="UP000249890"/>
    </source>
</evidence>
<dbReference type="Pfam" id="PF12802">
    <property type="entry name" value="MarR_2"/>
    <property type="match status" value="1"/>
</dbReference>
<keyword evidence="1" id="KW-0238">DNA-binding</keyword>
<dbReference type="PRINTS" id="PR00598">
    <property type="entry name" value="HTHMARR"/>
</dbReference>
<dbReference type="SMART" id="SM00347">
    <property type="entry name" value="HTH_MARR"/>
    <property type="match status" value="1"/>
</dbReference>
<dbReference type="InterPro" id="IPR036390">
    <property type="entry name" value="WH_DNA-bd_sf"/>
</dbReference>
<dbReference type="InterPro" id="IPR039422">
    <property type="entry name" value="MarR/SlyA-like"/>
</dbReference>
<keyword evidence="4" id="KW-1185">Reference proteome</keyword>
<evidence type="ECO:0000313" key="3">
    <source>
        <dbReference type="EMBL" id="ASA21407.1"/>
    </source>
</evidence>
<dbReference type="RefSeq" id="WP_087915417.1">
    <property type="nucleotide sequence ID" value="NZ_CP021780.1"/>
</dbReference>
<dbReference type="InterPro" id="IPR011991">
    <property type="entry name" value="ArsR-like_HTH"/>
</dbReference>
<dbReference type="GO" id="GO:0006950">
    <property type="term" value="P:response to stress"/>
    <property type="evidence" value="ECO:0007669"/>
    <property type="project" value="TreeGrafter"/>
</dbReference>
<dbReference type="Gene3D" id="1.10.10.10">
    <property type="entry name" value="Winged helix-like DNA-binding domain superfamily/Winged helix DNA-binding domain"/>
    <property type="match status" value="1"/>
</dbReference>
<dbReference type="InterPro" id="IPR000835">
    <property type="entry name" value="HTH_MarR-typ"/>
</dbReference>
<dbReference type="GO" id="GO:0003700">
    <property type="term" value="F:DNA-binding transcription factor activity"/>
    <property type="evidence" value="ECO:0007669"/>
    <property type="project" value="InterPro"/>
</dbReference>
<organism evidence="3 4">
    <name type="scientific">Paenibacillus donghaensis</name>
    <dbReference type="NCBI Taxonomy" id="414771"/>
    <lineage>
        <taxon>Bacteria</taxon>
        <taxon>Bacillati</taxon>
        <taxon>Bacillota</taxon>
        <taxon>Bacilli</taxon>
        <taxon>Bacillales</taxon>
        <taxon>Paenibacillaceae</taxon>
        <taxon>Paenibacillus</taxon>
    </lineage>
</organism>
<gene>
    <name evidence="3" type="ORF">B9T62_11835</name>
</gene>
<proteinExistence type="predicted"/>
<protein>
    <submittedName>
        <fullName evidence="3">MarR family transcriptional regulator</fullName>
    </submittedName>
</protein>
<reference evidence="3 4" key="1">
    <citation type="submission" date="2017-06" db="EMBL/GenBank/DDBJ databases">
        <title>Complete genome sequence of Paenibacillus donghaensis KCTC 13049T isolated from East Sea sediment, South Korea.</title>
        <authorList>
            <person name="Jung B.K."/>
            <person name="Hong S.-J."/>
            <person name="Shin J.-H."/>
        </authorList>
    </citation>
    <scope>NUCLEOTIDE SEQUENCE [LARGE SCALE GENOMIC DNA]</scope>
    <source>
        <strain evidence="3 4">KCTC 13049</strain>
    </source>
</reference>
<sequence length="152" mass="16833">MEDLEQYVREQPLPTEVFFALVEATVELIAVSDKYWHSQGLSGARIRILVEIVKEGGTILPSELARRIGVTKSNISLLLAPLEKSGYILRGSDQKDGRKSVISIADQGRSLLGKYLPGNRQAIEAGMKPLETAEMQQLMLLLRKLQGSGNRE</sequence>
<dbReference type="InterPro" id="IPR036388">
    <property type="entry name" value="WH-like_DNA-bd_sf"/>
</dbReference>
<accession>A0A2Z2K877</accession>
<name>A0A2Z2K877_9BACL</name>
<dbReference type="Proteomes" id="UP000249890">
    <property type="component" value="Chromosome"/>
</dbReference>